<dbReference type="Proteomes" id="UP000016361">
    <property type="component" value="Unassembled WGS sequence"/>
</dbReference>
<dbReference type="InterPro" id="IPR012338">
    <property type="entry name" value="Beta-lactam/transpept-like"/>
</dbReference>
<keyword evidence="1" id="KW-0732">Signal</keyword>
<dbReference type="SUPFAM" id="SSF82057">
    <property type="entry name" value="Prokaryotic SH3-related domain"/>
    <property type="match status" value="1"/>
</dbReference>
<dbReference type="Pfam" id="PF13457">
    <property type="entry name" value="GW"/>
    <property type="match status" value="1"/>
</dbReference>
<dbReference type="MEROPS" id="S12.A21"/>
<dbReference type="InterPro" id="IPR050491">
    <property type="entry name" value="AmpC-like"/>
</dbReference>
<dbReference type="STRING" id="1423780.FD05_GL001879"/>
<proteinExistence type="predicted"/>
<dbReference type="SUPFAM" id="SSF56601">
    <property type="entry name" value="beta-lactamase/transpeptidase-like"/>
    <property type="match status" value="1"/>
</dbReference>
<dbReference type="AlphaFoldDB" id="S4NMI9"/>
<evidence type="ECO:0000313" key="4">
    <source>
        <dbReference type="Proteomes" id="UP000016361"/>
    </source>
</evidence>
<dbReference type="InterPro" id="IPR025987">
    <property type="entry name" value="GW_dom"/>
</dbReference>
<dbReference type="InterPro" id="IPR001466">
    <property type="entry name" value="Beta-lactam-related"/>
</dbReference>
<organism evidence="3 4">
    <name type="scientific">Lentilactobacillus otakiensis DSM 19908 = JCM 15040</name>
    <dbReference type="NCBI Taxonomy" id="1423780"/>
    <lineage>
        <taxon>Bacteria</taxon>
        <taxon>Bacillati</taxon>
        <taxon>Bacillota</taxon>
        <taxon>Bacilli</taxon>
        <taxon>Lactobacillales</taxon>
        <taxon>Lactobacillaceae</taxon>
        <taxon>Lentilactobacillus</taxon>
    </lineage>
</organism>
<comment type="caution">
    <text evidence="3">The sequence shown here is derived from an EMBL/GenBank/DDBJ whole genome shotgun (WGS) entry which is preliminary data.</text>
</comment>
<evidence type="ECO:0000313" key="3">
    <source>
        <dbReference type="EMBL" id="GAD17086.1"/>
    </source>
</evidence>
<dbReference type="Gene3D" id="2.30.30.170">
    <property type="match status" value="1"/>
</dbReference>
<protein>
    <submittedName>
        <fullName evidence="3">Beta-lactamase</fullName>
    </submittedName>
</protein>
<dbReference type="PROSITE" id="PS51780">
    <property type="entry name" value="GW"/>
    <property type="match status" value="1"/>
</dbReference>
<dbReference type="eggNOG" id="COG1680">
    <property type="taxonomic scope" value="Bacteria"/>
</dbReference>
<dbReference type="Gene3D" id="3.40.710.10">
    <property type="entry name" value="DD-peptidase/beta-lactamase superfamily"/>
    <property type="match status" value="1"/>
</dbReference>
<keyword evidence="4" id="KW-1185">Reference proteome</keyword>
<name>S4NMI9_9LACO</name>
<feature type="domain" description="GW" evidence="2">
    <location>
        <begin position="42"/>
        <end position="127"/>
    </location>
</feature>
<reference evidence="4" key="1">
    <citation type="journal article" date="2013" name="Genome Announc.">
        <title>Draft Genome Sequence of D-Branched-Chain Amino Acid Producer Lactobacillus otakiensis JCM 15040T, Isolated from a Traditional Japanese Pickle.</title>
        <authorList>
            <person name="Doi K."/>
            <person name="Mori K."/>
            <person name="Mutaguchi Y."/>
            <person name="Tashiro K."/>
            <person name="Fujino Y."/>
            <person name="Ohmori T."/>
            <person name="Kuhara S."/>
            <person name="Ohshima T."/>
        </authorList>
    </citation>
    <scope>NUCLEOTIDE SEQUENCE [LARGE SCALE GENOMIC DNA]</scope>
    <source>
        <strain evidence="4">JCM 15040</strain>
    </source>
</reference>
<evidence type="ECO:0000256" key="1">
    <source>
        <dbReference type="ARBA" id="ARBA00022729"/>
    </source>
</evidence>
<evidence type="ECO:0000259" key="2">
    <source>
        <dbReference type="PROSITE" id="PS51780"/>
    </source>
</evidence>
<accession>S4NMI9</accession>
<gene>
    <name evidence="3" type="ORF">LOT_1624</name>
</gene>
<dbReference type="EMBL" id="BASH01000005">
    <property type="protein sequence ID" value="GAD17086.1"/>
    <property type="molecule type" value="Genomic_DNA"/>
</dbReference>
<sequence length="450" mass="48978">MKAILTTKSKVRTVVLFLAGVLIVGGYALRQRSFAAYNPVTATSNQRYDAQIVNQTSLKSGYNLYASGPYNTSAGNVRAVANGSKYNNDYVRVMQTKTTKTGSYARLRYFNQYLGWMNVHGIKRVSFTQVARGTMQQYDVIGTAALEPYTNQPPVIVSTGYADKAHGVLNSGTGSVVYPLASLQKAMTAVMIQQLIDEGKLTASTLLSKYYPQVPYSSSITIAQMLAMTSGLENTDATPAKQMTEAQAFANMVKSLDSTNDHAFSYSDANYVLMAGIIAKVTGQSYAENLEDRILNPVGMSNTFMVTSAKPTFKDTLAVSYKNNGRQDYTSPSKMSYPRMSAIPGAGNLLSTPSDYYKFIIAIRNGTLLDEDQHNDLLGYGTTYSGGVYVTRPGIYFNNGSFGGTGYHTGFFATDNNEHIAVVFTNQTPLGSGISGKNFVAKMYNVATYY</sequence>
<dbReference type="Pfam" id="PF00144">
    <property type="entry name" value="Beta-lactamase"/>
    <property type="match status" value="1"/>
</dbReference>
<dbReference type="PANTHER" id="PTHR46825:SF7">
    <property type="entry name" value="D-ALANYL-D-ALANINE CARBOXYPEPTIDASE"/>
    <property type="match status" value="1"/>
</dbReference>
<dbReference type="PANTHER" id="PTHR46825">
    <property type="entry name" value="D-ALANYL-D-ALANINE-CARBOXYPEPTIDASE/ENDOPEPTIDASE AMPH"/>
    <property type="match status" value="1"/>
</dbReference>
<dbReference type="InterPro" id="IPR038200">
    <property type="entry name" value="GW_dom_sf"/>
</dbReference>